<organism evidence="1 2">
    <name type="scientific">Clostridium aceticum</name>
    <dbReference type="NCBI Taxonomy" id="84022"/>
    <lineage>
        <taxon>Bacteria</taxon>
        <taxon>Bacillati</taxon>
        <taxon>Bacillota</taxon>
        <taxon>Clostridia</taxon>
        <taxon>Eubacteriales</taxon>
        <taxon>Clostridiaceae</taxon>
        <taxon>Clostridium</taxon>
    </lineage>
</organism>
<reference evidence="1 2" key="1">
    <citation type="submission" date="2014-10" db="EMBL/GenBank/DDBJ databases">
        <title>Genome sequence of Clostridium aceticum DSM 1496.</title>
        <authorList>
            <person name="Poehlein A."/>
            <person name="Schiel-Bengelsdorf B."/>
            <person name="Gottschalk G."/>
            <person name="Duerre P."/>
            <person name="Daniel R."/>
        </authorList>
    </citation>
    <scope>NUCLEOTIDE SEQUENCE [LARGE SCALE GENOMIC DNA]</scope>
    <source>
        <strain evidence="1 2">DSM 1496</strain>
    </source>
</reference>
<dbReference type="KEGG" id="cace:CACET_c00940"/>
<dbReference type="Proteomes" id="UP000035704">
    <property type="component" value="Chromosome"/>
</dbReference>
<protein>
    <submittedName>
        <fullName evidence="1">Uncharacterized protein</fullName>
    </submittedName>
</protein>
<dbReference type="PATRIC" id="fig|84022.5.peg.3958"/>
<sequence>MYNNPSHYPYVQYPYFGIPEGYMEYYDDPSGLISLYPDIYRRVYPRVQEICGRHDVYTNPRMYPQVDPRFIEQMVDEVYQMSTSEVASEQWGPRGAFRDLITILIIRELLGRRRRRPFPGHPTPRGPGFGYFY</sequence>
<evidence type="ECO:0000313" key="1">
    <source>
        <dbReference type="EMBL" id="AKL93612.1"/>
    </source>
</evidence>
<accession>A0A0D8IAY5</accession>
<dbReference type="STRING" id="84022.CACET_c00940"/>
<proteinExistence type="predicted"/>
<gene>
    <name evidence="1" type="ORF">CACET_c00940</name>
</gene>
<dbReference type="OrthoDB" id="1956411at2"/>
<keyword evidence="2" id="KW-1185">Reference proteome</keyword>
<evidence type="ECO:0000313" key="2">
    <source>
        <dbReference type="Proteomes" id="UP000035704"/>
    </source>
</evidence>
<dbReference type="RefSeq" id="WP_044824608.1">
    <property type="nucleotide sequence ID" value="NZ_CP009687.1"/>
</dbReference>
<name>A0A0D8IAY5_9CLOT</name>
<dbReference type="AlphaFoldDB" id="A0A0D8IAY5"/>
<dbReference type="EMBL" id="CP009687">
    <property type="protein sequence ID" value="AKL93612.1"/>
    <property type="molecule type" value="Genomic_DNA"/>
</dbReference>